<evidence type="ECO:0000256" key="11">
    <source>
        <dbReference type="PIRSR" id="PIRSR601382-1"/>
    </source>
</evidence>
<dbReference type="UniPathway" id="UPA00378"/>
<keyword evidence="4" id="KW-0732">Signal</keyword>
<feature type="active site" description="Proton donor" evidence="11">
    <location>
        <position position="422"/>
    </location>
</feature>
<keyword evidence="12" id="KW-0479">Metal-binding</keyword>
<dbReference type="GO" id="GO:0016020">
    <property type="term" value="C:membrane"/>
    <property type="evidence" value="ECO:0007669"/>
    <property type="project" value="InterPro"/>
</dbReference>
<reference evidence="15" key="1">
    <citation type="journal article" date="2020" name="Stud. Mycol.">
        <title>101 Dothideomycetes genomes: a test case for predicting lifestyles and emergence of pathogens.</title>
        <authorList>
            <person name="Haridas S."/>
            <person name="Albert R."/>
            <person name="Binder M."/>
            <person name="Bloem J."/>
            <person name="Labutti K."/>
            <person name="Salamov A."/>
            <person name="Andreopoulos B."/>
            <person name="Baker S."/>
            <person name="Barry K."/>
            <person name="Bills G."/>
            <person name="Bluhm B."/>
            <person name="Cannon C."/>
            <person name="Castanera R."/>
            <person name="Culley D."/>
            <person name="Daum C."/>
            <person name="Ezra D."/>
            <person name="Gonzalez J."/>
            <person name="Henrissat B."/>
            <person name="Kuo A."/>
            <person name="Liang C."/>
            <person name="Lipzen A."/>
            <person name="Lutzoni F."/>
            <person name="Magnuson J."/>
            <person name="Mondo S."/>
            <person name="Nolan M."/>
            <person name="Ohm R."/>
            <person name="Pangilinan J."/>
            <person name="Park H.-J."/>
            <person name="Ramirez L."/>
            <person name="Alfaro M."/>
            <person name="Sun H."/>
            <person name="Tritt A."/>
            <person name="Yoshinaga Y."/>
            <person name="Zwiers L.-H."/>
            <person name="Turgeon B."/>
            <person name="Goodwin S."/>
            <person name="Spatafora J."/>
            <person name="Crous P."/>
            <person name="Grigoriev I."/>
        </authorList>
    </citation>
    <scope>NUCLEOTIDE SEQUENCE</scope>
    <source>
        <strain evidence="15">CBS 269.34</strain>
    </source>
</reference>
<evidence type="ECO:0000256" key="10">
    <source>
        <dbReference type="ARBA" id="ARBA00048605"/>
    </source>
</evidence>
<dbReference type="GO" id="GO:0036503">
    <property type="term" value="P:ERAD pathway"/>
    <property type="evidence" value="ECO:0007669"/>
    <property type="project" value="UniProtKB-ARBA"/>
</dbReference>
<dbReference type="OrthoDB" id="8118055at2759"/>
<evidence type="ECO:0000256" key="9">
    <source>
        <dbReference type="ARBA" id="ARBA00047669"/>
    </source>
</evidence>
<dbReference type="InterPro" id="IPR036026">
    <property type="entry name" value="Seven-hairpin_glycosidases"/>
</dbReference>
<comment type="pathway">
    <text evidence="2">Protein modification; protein glycosylation.</text>
</comment>
<feature type="active site" evidence="11">
    <location>
        <position position="308"/>
    </location>
</feature>
<keyword evidence="5 14" id="KW-0378">Hydrolase</keyword>
<sequence>MPSFRRNPTSSFKLLAAFLIITFYLILRGFTGSESSGHKKRHAPLGAQIQYEGWRNGSGHADEEKATQVREAMKHTFSKYREHAWGYDDIKPVSGGNGTSRNGWGAFIVDTASTLALMGMWDELELEVDHIINKVDFTTAYGLVDPFETTIRYLGGLLSIVDLIDAGTVPPGIITNSKRDALLAQAVTLADKLAPSFDTPTGMVWPRVNFTTDEGSPDPPSVYLLDPSKPHYKNPSIGPARAGSNILENRVLSRLTGNAAYVNNATRAWAPLVWNRFDTPWPGMVDAPIDIITGAPVGRVRHWDAGHDSYYEYLIKIALLAQGDLYTHFYQEVWTDAVTALRHNLASRSAPQDNHKKQHVFMGKQDANWFINEQSHLACFAAGNIMLGARFLNHPNFLTLGQALLEGCRHAYASTPTHIGPENWSWIPKFGYDNATFQPASDRQLRELSDTGIWMVNAQFKLRPEYVESLFYGYRITGEERYRDWAWDAFRAFERHCKTKYGYSALRDVTLKGDESNWKDEQESFWGAETLKYLWLIFKDPSVGSLDKWVYSTEGHLFRMIR</sequence>
<evidence type="ECO:0000256" key="2">
    <source>
        <dbReference type="ARBA" id="ARBA00004922"/>
    </source>
</evidence>
<keyword evidence="8 14" id="KW-0326">Glycosidase</keyword>
<evidence type="ECO:0000256" key="8">
    <source>
        <dbReference type="ARBA" id="ARBA00023295"/>
    </source>
</evidence>
<dbReference type="PANTHER" id="PTHR11742:SF101">
    <property type="entry name" value="MANNOSYL-OLIGOSACCHARIDE ALPHA-1,2-MANNOSIDASE 1B"/>
    <property type="match status" value="1"/>
</dbReference>
<dbReference type="SUPFAM" id="SSF48225">
    <property type="entry name" value="Seven-hairpin glycosidases"/>
    <property type="match status" value="1"/>
</dbReference>
<proteinExistence type="inferred from homology"/>
<keyword evidence="7" id="KW-0325">Glycoprotein</keyword>
<dbReference type="PRINTS" id="PR00747">
    <property type="entry name" value="GLYHDRLASE47"/>
</dbReference>
<dbReference type="InterPro" id="IPR001382">
    <property type="entry name" value="Glyco_hydro_47"/>
</dbReference>
<dbReference type="InterPro" id="IPR012341">
    <property type="entry name" value="6hp_glycosidase-like_sf"/>
</dbReference>
<dbReference type="GO" id="GO:0005509">
    <property type="term" value="F:calcium ion binding"/>
    <property type="evidence" value="ECO:0007669"/>
    <property type="project" value="InterPro"/>
</dbReference>
<evidence type="ECO:0000256" key="12">
    <source>
        <dbReference type="PIRSR" id="PIRSR601382-2"/>
    </source>
</evidence>
<comment type="similarity">
    <text evidence="3 14">Belongs to the glycosyl hydrolase 47 family.</text>
</comment>
<feature type="active site" description="Proton donor" evidence="11">
    <location>
        <position position="148"/>
    </location>
</feature>
<evidence type="ECO:0000256" key="3">
    <source>
        <dbReference type="ARBA" id="ARBA00007658"/>
    </source>
</evidence>
<feature type="disulfide bond" evidence="13">
    <location>
        <begin position="379"/>
        <end position="408"/>
    </location>
</feature>
<dbReference type="Gene3D" id="1.50.10.10">
    <property type="match status" value="1"/>
</dbReference>
<dbReference type="GO" id="GO:0005783">
    <property type="term" value="C:endoplasmic reticulum"/>
    <property type="evidence" value="ECO:0007669"/>
    <property type="project" value="TreeGrafter"/>
</dbReference>
<evidence type="ECO:0000256" key="13">
    <source>
        <dbReference type="PIRSR" id="PIRSR601382-3"/>
    </source>
</evidence>
<name>A0A6A6QC83_9PEZI</name>
<comment type="cofactor">
    <cofactor evidence="1 12">
        <name>Ca(2+)</name>
        <dbReference type="ChEBI" id="CHEBI:29108"/>
    </cofactor>
</comment>
<dbReference type="EC" id="3.2.1.-" evidence="14"/>
<dbReference type="PANTHER" id="PTHR11742">
    <property type="entry name" value="MANNOSYL-OLIGOSACCHARIDE ALPHA-1,2-MANNOSIDASE-RELATED"/>
    <property type="match status" value="1"/>
</dbReference>
<comment type="catalytic activity">
    <reaction evidence="9">
        <text>N(4)-(alpha-D-Man-(1-&gt;2)-alpha-D-Man-(1-&gt;2)-alpha-D-Man-(1-&gt;3)-[alpha-D-Man-(1-&gt;3)-[alpha-D-Man-(1-&gt;2)-alpha-D-Man-(1-&gt;6)]-alpha-D-Man-(1-&gt;6)]-beta-D-Man-(1-&gt;4)-beta-D-GlcNAc-(1-&gt;4)-beta-D-GlcNAc)-L-asparaginyl-[protein] (N-glucan mannose isomer 8A1,2,3B1,3) + 3 H2O = N(4)-(alpha-D-Man-(1-&gt;3)-[alpha-D-Man-(1-&gt;3)-[alpha-D-Man-(1-&gt;6)]-alpha-D-Man-(1-&gt;6)]-beta-D-Man-(1-&gt;4)-beta-D-GlcNAc-(1-&gt;4)-beta-D-GlcNAc)-L-asparaginyl-[protein] (N-glucan mannose isomer 5A1,2) + 3 beta-D-mannose</text>
        <dbReference type="Rhea" id="RHEA:56028"/>
        <dbReference type="Rhea" id="RHEA-COMP:14358"/>
        <dbReference type="Rhea" id="RHEA-COMP:14367"/>
        <dbReference type="ChEBI" id="CHEBI:15377"/>
        <dbReference type="ChEBI" id="CHEBI:28563"/>
        <dbReference type="ChEBI" id="CHEBI:59087"/>
        <dbReference type="ChEBI" id="CHEBI:60628"/>
        <dbReference type="EC" id="3.2.1.113"/>
    </reaction>
</comment>
<evidence type="ECO:0000313" key="15">
    <source>
        <dbReference type="EMBL" id="KAF2489263.1"/>
    </source>
</evidence>
<evidence type="ECO:0000256" key="7">
    <source>
        <dbReference type="ARBA" id="ARBA00023180"/>
    </source>
</evidence>
<dbReference type="GO" id="GO:0004571">
    <property type="term" value="F:mannosyl-oligosaccharide 1,2-alpha-mannosidase activity"/>
    <property type="evidence" value="ECO:0007669"/>
    <property type="project" value="UniProtKB-EC"/>
</dbReference>
<dbReference type="EMBL" id="MU004199">
    <property type="protein sequence ID" value="KAF2489263.1"/>
    <property type="molecule type" value="Genomic_DNA"/>
</dbReference>
<feature type="binding site" evidence="12">
    <location>
        <position position="553"/>
    </location>
    <ligand>
        <name>Ca(2+)</name>
        <dbReference type="ChEBI" id="CHEBI:29108"/>
    </ligand>
</feature>
<evidence type="ECO:0000256" key="14">
    <source>
        <dbReference type="RuleBase" id="RU361193"/>
    </source>
</evidence>
<comment type="catalytic activity">
    <reaction evidence="10">
        <text>N(4)-(alpha-D-Man-(1-&gt;2)-alpha-D-Man-(1-&gt;2)-alpha-D-Man-(1-&gt;3)-[alpha-D-Man-(1-&gt;2)-alpha-D-Man-(1-&gt;3)-[alpha-D-Man-(1-&gt;2)-alpha-D-Man-(1-&gt;6)]-alpha-D-Man-(1-&gt;6)]-beta-D-Man-(1-&gt;4)-beta-D-GlcNAc-(1-&gt;4)-beta-D-GlcNAc)-L-asparaginyl-[protein] (N-glucan mannose isomer 9A1,2,3B1,2,3) + 4 H2O = N(4)-(alpha-D-Man-(1-&gt;3)-[alpha-D-Man-(1-&gt;3)-[alpha-D-Man-(1-&gt;6)]-alpha-D-Man-(1-&gt;6)]-beta-D-Man-(1-&gt;4)-beta-D-GlcNAc-(1-&gt;4)-beta-D-GlcNAc)-L-asparaginyl-[protein] (N-glucan mannose isomer 5A1,2) + 4 beta-D-mannose</text>
        <dbReference type="Rhea" id="RHEA:56008"/>
        <dbReference type="Rhea" id="RHEA-COMP:14356"/>
        <dbReference type="Rhea" id="RHEA-COMP:14367"/>
        <dbReference type="ChEBI" id="CHEBI:15377"/>
        <dbReference type="ChEBI" id="CHEBI:28563"/>
        <dbReference type="ChEBI" id="CHEBI:59087"/>
        <dbReference type="ChEBI" id="CHEBI:139493"/>
        <dbReference type="EC" id="3.2.1.113"/>
    </reaction>
</comment>
<organism evidence="15 16">
    <name type="scientific">Lophium mytilinum</name>
    <dbReference type="NCBI Taxonomy" id="390894"/>
    <lineage>
        <taxon>Eukaryota</taxon>
        <taxon>Fungi</taxon>
        <taxon>Dikarya</taxon>
        <taxon>Ascomycota</taxon>
        <taxon>Pezizomycotina</taxon>
        <taxon>Dothideomycetes</taxon>
        <taxon>Pleosporomycetidae</taxon>
        <taxon>Mytilinidiales</taxon>
        <taxon>Mytilinidiaceae</taxon>
        <taxon>Lophium</taxon>
    </lineage>
</organism>
<gene>
    <name evidence="15" type="ORF">BU16DRAFT_176591</name>
</gene>
<protein>
    <recommendedName>
        <fullName evidence="14">alpha-1,2-Mannosidase</fullName>
        <ecNumber evidence="14">3.2.1.-</ecNumber>
    </recommendedName>
</protein>
<evidence type="ECO:0000256" key="5">
    <source>
        <dbReference type="ARBA" id="ARBA00022801"/>
    </source>
</evidence>
<evidence type="ECO:0000313" key="16">
    <source>
        <dbReference type="Proteomes" id="UP000799750"/>
    </source>
</evidence>
<dbReference type="GO" id="GO:0005975">
    <property type="term" value="P:carbohydrate metabolic process"/>
    <property type="evidence" value="ECO:0007669"/>
    <property type="project" value="InterPro"/>
</dbReference>
<dbReference type="Pfam" id="PF01532">
    <property type="entry name" value="Glyco_hydro_47"/>
    <property type="match status" value="1"/>
</dbReference>
<evidence type="ECO:0000256" key="4">
    <source>
        <dbReference type="ARBA" id="ARBA00022729"/>
    </source>
</evidence>
<accession>A0A6A6QC83</accession>
<dbReference type="Proteomes" id="UP000799750">
    <property type="component" value="Unassembled WGS sequence"/>
</dbReference>
<evidence type="ECO:0000256" key="1">
    <source>
        <dbReference type="ARBA" id="ARBA00001913"/>
    </source>
</evidence>
<keyword evidence="6 13" id="KW-1015">Disulfide bond</keyword>
<dbReference type="InterPro" id="IPR050749">
    <property type="entry name" value="Glycosyl_Hydrolase_47"/>
</dbReference>
<keyword evidence="16" id="KW-1185">Reference proteome</keyword>
<evidence type="ECO:0000256" key="6">
    <source>
        <dbReference type="ARBA" id="ARBA00023157"/>
    </source>
</evidence>
<dbReference type="AlphaFoldDB" id="A0A6A6QC83"/>
<keyword evidence="12" id="KW-0106">Calcium</keyword>
<feature type="active site" evidence="11">
    <location>
        <position position="465"/>
    </location>
</feature>